<dbReference type="PaxDb" id="29760-VIT_10s0003g02370.t01"/>
<protein>
    <submittedName>
        <fullName evidence="1">Uncharacterized protein</fullName>
    </submittedName>
</protein>
<dbReference type="Proteomes" id="UP000009183">
    <property type="component" value="Chromosome 10"/>
</dbReference>
<evidence type="ECO:0000313" key="2">
    <source>
        <dbReference type="Proteomes" id="UP000009183"/>
    </source>
</evidence>
<dbReference type="InParanoid" id="D7TJW7"/>
<dbReference type="AlphaFoldDB" id="D7TJW7"/>
<evidence type="ECO:0000313" key="1">
    <source>
        <dbReference type="EMBL" id="CBI30789.3"/>
    </source>
</evidence>
<sequence length="115" mass="12792">MIVPFGSAFGNPRGTPLDLQQHDDPSILDPISLNNPWEAHLKPWICTKAPLVQGKVLTKPSKSIPIPKNISFQSPHIYIYGVSTLRSEANQTVGDCKAFLWPRVVLCFAWVVGKR</sequence>
<dbReference type="HOGENOM" id="CLU_2113401_0_0_1"/>
<keyword evidence="2" id="KW-1185">Reference proteome</keyword>
<proteinExistence type="predicted"/>
<organism evidence="1 2">
    <name type="scientific">Vitis vinifera</name>
    <name type="common">Grape</name>
    <dbReference type="NCBI Taxonomy" id="29760"/>
    <lineage>
        <taxon>Eukaryota</taxon>
        <taxon>Viridiplantae</taxon>
        <taxon>Streptophyta</taxon>
        <taxon>Embryophyta</taxon>
        <taxon>Tracheophyta</taxon>
        <taxon>Spermatophyta</taxon>
        <taxon>Magnoliopsida</taxon>
        <taxon>eudicotyledons</taxon>
        <taxon>Gunneridae</taxon>
        <taxon>Pentapetalae</taxon>
        <taxon>rosids</taxon>
        <taxon>Vitales</taxon>
        <taxon>Vitaceae</taxon>
        <taxon>Viteae</taxon>
        <taxon>Vitis</taxon>
    </lineage>
</organism>
<reference evidence="2" key="1">
    <citation type="journal article" date="2007" name="Nature">
        <title>The grapevine genome sequence suggests ancestral hexaploidization in major angiosperm phyla.</title>
        <authorList>
            <consortium name="The French-Italian Public Consortium for Grapevine Genome Characterization."/>
            <person name="Jaillon O."/>
            <person name="Aury J.-M."/>
            <person name="Noel B."/>
            <person name="Policriti A."/>
            <person name="Clepet C."/>
            <person name="Casagrande A."/>
            <person name="Choisne N."/>
            <person name="Aubourg S."/>
            <person name="Vitulo N."/>
            <person name="Jubin C."/>
            <person name="Vezzi A."/>
            <person name="Legeai F."/>
            <person name="Hugueney P."/>
            <person name="Dasilva C."/>
            <person name="Horner D."/>
            <person name="Mica E."/>
            <person name="Jublot D."/>
            <person name="Poulain J."/>
            <person name="Bruyere C."/>
            <person name="Billault A."/>
            <person name="Segurens B."/>
            <person name="Gouyvenoux M."/>
            <person name="Ugarte E."/>
            <person name="Cattonaro F."/>
            <person name="Anthouard V."/>
            <person name="Vico V."/>
            <person name="Del Fabbro C."/>
            <person name="Alaux M."/>
            <person name="Di Gaspero G."/>
            <person name="Dumas V."/>
            <person name="Felice N."/>
            <person name="Paillard S."/>
            <person name="Juman I."/>
            <person name="Moroldo M."/>
            <person name="Scalabrin S."/>
            <person name="Canaguier A."/>
            <person name="Le Clainche I."/>
            <person name="Malacrida G."/>
            <person name="Durand E."/>
            <person name="Pesole G."/>
            <person name="Laucou V."/>
            <person name="Chatelet P."/>
            <person name="Merdinoglu D."/>
            <person name="Delledonne M."/>
            <person name="Pezzotti M."/>
            <person name="Lecharny A."/>
            <person name="Scarpelli C."/>
            <person name="Artiguenave F."/>
            <person name="Pe M.E."/>
            <person name="Valle G."/>
            <person name="Morgante M."/>
            <person name="Caboche M."/>
            <person name="Adam-Blondon A.-F."/>
            <person name="Weissenbach J."/>
            <person name="Quetier F."/>
            <person name="Wincker P."/>
        </authorList>
    </citation>
    <scope>NUCLEOTIDE SEQUENCE [LARGE SCALE GENOMIC DNA]</scope>
    <source>
        <strain evidence="2">cv. Pinot noir / PN40024</strain>
    </source>
</reference>
<gene>
    <name evidence="1" type="ordered locus">VIT_10s0003g02370</name>
</gene>
<name>D7TJW7_VITVI</name>
<dbReference type="EMBL" id="FN595992">
    <property type="protein sequence ID" value="CBI30789.3"/>
    <property type="molecule type" value="Genomic_DNA"/>
</dbReference>
<accession>D7TJW7</accession>